<sequence length="254" mass="27068">MLSITDIFELAQNSKAHIGICGGYKAESSASKACDLGYGTVDVYHDATKLALDLHDGKIDAAVRGDTPSNDAMSAVRDVFGTSKVLRAAMMQPKDGRLFLLGPAGIDEGWTVPEKVQFAKLGADLFRKMGIEPVIGIMSGGRSSDLGRMPEIDQSIRNAEEAVRLAKLDGLNAVDMQILIEDAATTCDVIIAPDGISGNLIFRTLHFLGHGIAMGAPILNIDKVYIDTSRAKSDYVDAIALASALVGKNIYNKQ</sequence>
<dbReference type="GO" id="GO:0032259">
    <property type="term" value="P:methylation"/>
    <property type="evidence" value="ECO:0007669"/>
    <property type="project" value="UniProtKB-KW"/>
</dbReference>
<evidence type="ECO:0000256" key="3">
    <source>
        <dbReference type="ARBA" id="ARBA00022679"/>
    </source>
</evidence>
<dbReference type="SUPFAM" id="SSF53659">
    <property type="entry name" value="Isocitrate/Isopropylmalate dehydrogenase-like"/>
    <property type="match status" value="1"/>
</dbReference>
<keyword evidence="5" id="KW-1185">Reference proteome</keyword>
<dbReference type="RefSeq" id="WP_081633175.1">
    <property type="nucleotide sequence ID" value="NC_021353.1"/>
</dbReference>
<dbReference type="OrthoDB" id="53227at2157"/>
<dbReference type="GO" id="GO:0008168">
    <property type="term" value="F:methyltransferase activity"/>
    <property type="evidence" value="ECO:0007669"/>
    <property type="project" value="UniProtKB-KW"/>
</dbReference>
<evidence type="ECO:0000256" key="1">
    <source>
        <dbReference type="ARBA" id="ARBA00009125"/>
    </source>
</evidence>
<dbReference type="STRING" id="1295009.MMINT_13280"/>
<comment type="similarity">
    <text evidence="1">Belongs to the MtxX family.</text>
</comment>
<accession>U5Q2C7</accession>
<dbReference type="EMBL" id="CP005934">
    <property type="protein sequence ID" value="AGY50193.1"/>
    <property type="molecule type" value="Genomic_DNA"/>
</dbReference>
<organism evidence="4 5">
    <name type="scientific">Methanomassiliicoccus intestinalis (strain Issoire-Mx1)</name>
    <dbReference type="NCBI Taxonomy" id="1295009"/>
    <lineage>
        <taxon>Archaea</taxon>
        <taxon>Methanobacteriati</taxon>
        <taxon>Thermoplasmatota</taxon>
        <taxon>Thermoplasmata</taxon>
        <taxon>Methanomassiliicoccales</taxon>
        <taxon>Methanomassiliicoccaceae</taxon>
        <taxon>Methanomassiliicoccus</taxon>
    </lineage>
</organism>
<protein>
    <submittedName>
        <fullName evidence="4">Phosphotransacetylase-like protein</fullName>
    </submittedName>
</protein>
<evidence type="ECO:0000313" key="5">
    <source>
        <dbReference type="Proteomes" id="UP000014070"/>
    </source>
</evidence>
<keyword evidence="3" id="KW-0808">Transferase</keyword>
<dbReference type="Proteomes" id="UP000014070">
    <property type="component" value="Chromosome"/>
</dbReference>
<dbReference type="Gene3D" id="3.40.718.10">
    <property type="entry name" value="Isopropylmalate Dehydrogenase"/>
    <property type="match status" value="1"/>
</dbReference>
<evidence type="ECO:0000313" key="4">
    <source>
        <dbReference type="EMBL" id="AGY50193.1"/>
    </source>
</evidence>
<dbReference type="InterPro" id="IPR016764">
    <property type="entry name" value="MeTrfase_MtxX_xsu"/>
</dbReference>
<gene>
    <name evidence="4" type="ORF">MMINT_13280</name>
</gene>
<reference evidence="4 5" key="1">
    <citation type="journal article" date="2013" name="Genome Announc.">
        <title>Genome sequence of 'Candidatus Methanomassiliicoccus intestinalis' Issoire-Mx1, a third thermoplasmatales-related methanogenic archaeon from human feces.</title>
        <authorList>
            <person name="Borrel G."/>
            <person name="Harris H.M."/>
            <person name="Parisot N."/>
            <person name="Gaci N."/>
            <person name="Tottey W."/>
            <person name="Mihajlovski A."/>
            <person name="Deane J."/>
            <person name="Gribaldo S."/>
            <person name="Bardot O."/>
            <person name="Peyretaillade E."/>
            <person name="Peyret P."/>
            <person name="O'Toole P.W."/>
            <person name="Brugere J.F."/>
        </authorList>
    </citation>
    <scope>NUCLEOTIDE SEQUENCE [LARGE SCALE GENOMIC DNA]</scope>
    <source>
        <strain evidence="4 5">Issoire-Mx1</strain>
    </source>
</reference>
<evidence type="ECO:0000256" key="2">
    <source>
        <dbReference type="ARBA" id="ARBA00022603"/>
    </source>
</evidence>
<name>U5Q2C7_METII</name>
<dbReference type="AlphaFoldDB" id="U5Q2C7"/>
<dbReference type="NCBIfam" id="TIGR03270">
    <property type="entry name" value="methan_mark_4"/>
    <property type="match status" value="1"/>
</dbReference>
<dbReference type="InParanoid" id="U5Q2C7"/>
<dbReference type="FunCoup" id="U5Q2C7">
    <property type="interactions" value="1"/>
</dbReference>
<dbReference type="GeneID" id="41323712"/>
<dbReference type="HOGENOM" id="CLU_086562_0_0_2"/>
<proteinExistence type="inferred from homology"/>
<dbReference type="KEGG" id="mer:MMINT_13280"/>
<keyword evidence="2" id="KW-0489">Methyltransferase</keyword>